<feature type="transmembrane region" description="Helical" evidence="1">
    <location>
        <begin position="12"/>
        <end position="37"/>
    </location>
</feature>
<reference evidence="2 3" key="1">
    <citation type="submission" date="2019-01" db="EMBL/GenBank/DDBJ databases">
        <title>Whole Genome of Ornithobacterium rhinotracheale FARPER-174b.</title>
        <authorList>
            <person name="Tataje-Lavanda L.A."/>
            <person name="Montalvan A."/>
            <person name="Montesinos R."/>
            <person name="Zimic M."/>
            <person name="Fernandez-Sanchez M."/>
            <person name="Fernandez-Diaz M."/>
        </authorList>
    </citation>
    <scope>NUCLEOTIDE SEQUENCE [LARGE SCALE GENOMIC DNA]</scope>
    <source>
        <strain evidence="2 3">FARPER-174b</strain>
    </source>
</reference>
<dbReference type="EMBL" id="CP035107">
    <property type="protein sequence ID" value="QAR31090.1"/>
    <property type="molecule type" value="Genomic_DNA"/>
</dbReference>
<proteinExistence type="predicted"/>
<evidence type="ECO:0000313" key="3">
    <source>
        <dbReference type="Proteomes" id="UP000287701"/>
    </source>
</evidence>
<organism evidence="2 3">
    <name type="scientific">Ornithobacterium rhinotracheale</name>
    <dbReference type="NCBI Taxonomy" id="28251"/>
    <lineage>
        <taxon>Bacteria</taxon>
        <taxon>Pseudomonadati</taxon>
        <taxon>Bacteroidota</taxon>
        <taxon>Flavobacteriia</taxon>
        <taxon>Flavobacteriales</taxon>
        <taxon>Weeksellaceae</taxon>
        <taxon>Ornithobacterium</taxon>
    </lineage>
</organism>
<accession>A0A410JSD4</accession>
<keyword evidence="1" id="KW-0472">Membrane</keyword>
<sequence length="181" mass="21043">MFEQVVVKPNKIYLAILLGVCFLFLLTIAGVSFYTAIDKGSNLLLMIAIMLFVLIAITLYLDFSLPLKIIADENSISFENRKYALNQIKNLKLNTQKLRFTRQAEVAAIVFDDGKKLISPNYFYQNLKNLKLLFYQVVQQKEHFTPIEIKPVLKRETFNEKIRTELAQRNIALQDEIYEKT</sequence>
<keyword evidence="1" id="KW-0812">Transmembrane</keyword>
<dbReference type="RefSeq" id="WP_128501539.1">
    <property type="nucleotide sequence ID" value="NZ_CP035107.1"/>
</dbReference>
<keyword evidence="1" id="KW-1133">Transmembrane helix</keyword>
<protein>
    <submittedName>
        <fullName evidence="2">Uncharacterized protein</fullName>
    </submittedName>
</protein>
<dbReference type="AlphaFoldDB" id="A0A410JSD4"/>
<dbReference type="OrthoDB" id="9901769at2"/>
<evidence type="ECO:0000313" key="2">
    <source>
        <dbReference type="EMBL" id="QAR31090.1"/>
    </source>
</evidence>
<feature type="transmembrane region" description="Helical" evidence="1">
    <location>
        <begin position="43"/>
        <end position="61"/>
    </location>
</feature>
<evidence type="ECO:0000256" key="1">
    <source>
        <dbReference type="SAM" id="Phobius"/>
    </source>
</evidence>
<dbReference type="Proteomes" id="UP000287701">
    <property type="component" value="Chromosome"/>
</dbReference>
<name>A0A410JSD4_ORNRH</name>
<gene>
    <name evidence="2" type="ORF">EQP59_06965</name>
</gene>